<feature type="transmembrane region" description="Helical" evidence="1">
    <location>
        <begin position="33"/>
        <end position="53"/>
    </location>
</feature>
<dbReference type="AlphaFoldDB" id="A0A485LN49"/>
<keyword evidence="4" id="KW-1185">Reference proteome</keyword>
<evidence type="ECO:0000313" key="3">
    <source>
        <dbReference type="EMBL" id="VFU00200.1"/>
    </source>
</evidence>
<feature type="transmembrane region" description="Helical" evidence="1">
    <location>
        <begin position="73"/>
        <end position="91"/>
    </location>
</feature>
<reference evidence="3 4" key="1">
    <citation type="submission" date="2019-03" db="EMBL/GenBank/DDBJ databases">
        <authorList>
            <person name="Gaulin E."/>
            <person name="Dumas B."/>
        </authorList>
    </citation>
    <scope>NUCLEOTIDE SEQUENCE [LARGE SCALE GENOMIC DNA]</scope>
    <source>
        <strain evidence="3">CBS 568.67</strain>
    </source>
</reference>
<keyword evidence="1" id="KW-0472">Membrane</keyword>
<proteinExistence type="predicted"/>
<evidence type="ECO:0000313" key="4">
    <source>
        <dbReference type="Proteomes" id="UP000332933"/>
    </source>
</evidence>
<evidence type="ECO:0000256" key="1">
    <source>
        <dbReference type="SAM" id="Phobius"/>
    </source>
</evidence>
<gene>
    <name evidence="3" type="primary">Aste57867_23555</name>
    <name evidence="2" type="ORF">As57867_023484</name>
    <name evidence="3" type="ORF">ASTE57867_23555</name>
</gene>
<evidence type="ECO:0000313" key="2">
    <source>
        <dbReference type="EMBL" id="KAF0684459.1"/>
    </source>
</evidence>
<dbReference type="OrthoDB" id="196547at2759"/>
<dbReference type="EMBL" id="VJMH01007284">
    <property type="protein sequence ID" value="KAF0684459.1"/>
    <property type="molecule type" value="Genomic_DNA"/>
</dbReference>
<dbReference type="Proteomes" id="UP000332933">
    <property type="component" value="Unassembled WGS sequence"/>
</dbReference>
<accession>A0A485LN49</accession>
<organism evidence="3 4">
    <name type="scientific">Aphanomyces stellatus</name>
    <dbReference type="NCBI Taxonomy" id="120398"/>
    <lineage>
        <taxon>Eukaryota</taxon>
        <taxon>Sar</taxon>
        <taxon>Stramenopiles</taxon>
        <taxon>Oomycota</taxon>
        <taxon>Saprolegniomycetes</taxon>
        <taxon>Saprolegniales</taxon>
        <taxon>Verrucalvaceae</taxon>
        <taxon>Aphanomyces</taxon>
    </lineage>
</organism>
<keyword evidence="1" id="KW-1133">Transmembrane helix</keyword>
<name>A0A485LN49_9STRA</name>
<sequence length="330" mass="36398">MLFLLPGYDADDHPTGTSVSPSMYAATGGMRSLIVTNFVASFYAPVGILLDVVHRHKAAIKFVQSRSFSDTMLVSLVGYVVAEMRIVLTFHLTEMMVDRASKLPILVNHTFVWFHILVHLRDSFRFKHSDPAALHGTAGVLDAFLQTSDGFHAFSTFAKAEFMFACVVAWKTFVEYRLQSPGHLSVSEIYDQHLAASAVSSVILKRYTIVIQGNDKYIEASEDENVYDASFFDGLHDATLENLWGRYSPASIAMRWALDGHLLDRTYTSLVAAVANEMHMPAMGHVSLMGSHLPPILSSGLYSVHMASDKEDSNEEPQVVANCASMAGNP</sequence>
<dbReference type="EMBL" id="CAADRA010007310">
    <property type="protein sequence ID" value="VFU00200.1"/>
    <property type="molecule type" value="Genomic_DNA"/>
</dbReference>
<protein>
    <submittedName>
        <fullName evidence="3">Aste57867_23555 protein</fullName>
    </submittedName>
</protein>
<keyword evidence="1" id="KW-0812">Transmembrane</keyword>
<reference evidence="2" key="2">
    <citation type="submission" date="2019-06" db="EMBL/GenBank/DDBJ databases">
        <title>Genomics analysis of Aphanomyces spp. identifies a new class of oomycete effector associated with host adaptation.</title>
        <authorList>
            <person name="Gaulin E."/>
        </authorList>
    </citation>
    <scope>NUCLEOTIDE SEQUENCE</scope>
    <source>
        <strain evidence="2">CBS 578.67</strain>
    </source>
</reference>